<name>A0ABW5LPC1_9FLAO</name>
<dbReference type="RefSeq" id="WP_378295497.1">
    <property type="nucleotide sequence ID" value="NZ_JBHULE010000037.1"/>
</dbReference>
<evidence type="ECO:0000256" key="1">
    <source>
        <dbReference type="SAM" id="SignalP"/>
    </source>
</evidence>
<dbReference type="Proteomes" id="UP001597319">
    <property type="component" value="Unassembled WGS sequence"/>
</dbReference>
<evidence type="ECO:0000313" key="3">
    <source>
        <dbReference type="Proteomes" id="UP001597319"/>
    </source>
</evidence>
<proteinExistence type="predicted"/>
<organism evidence="2 3">
    <name type="scientific">Aquimarina rubra</name>
    <dbReference type="NCBI Taxonomy" id="1920033"/>
    <lineage>
        <taxon>Bacteria</taxon>
        <taxon>Pseudomonadati</taxon>
        <taxon>Bacteroidota</taxon>
        <taxon>Flavobacteriia</taxon>
        <taxon>Flavobacteriales</taxon>
        <taxon>Flavobacteriaceae</taxon>
        <taxon>Aquimarina</taxon>
    </lineage>
</organism>
<evidence type="ECO:0000313" key="2">
    <source>
        <dbReference type="EMBL" id="MFD2565679.1"/>
    </source>
</evidence>
<feature type="signal peptide" evidence="1">
    <location>
        <begin position="1"/>
        <end position="19"/>
    </location>
</feature>
<protein>
    <recommendedName>
        <fullName evidence="4">DUF4369 domain-containing protein</fullName>
    </recommendedName>
</protein>
<keyword evidence="3" id="KW-1185">Reference proteome</keyword>
<comment type="caution">
    <text evidence="2">The sequence shown here is derived from an EMBL/GenBank/DDBJ whole genome shotgun (WGS) entry which is preliminary data.</text>
</comment>
<reference evidence="3" key="1">
    <citation type="journal article" date="2019" name="Int. J. Syst. Evol. Microbiol.">
        <title>The Global Catalogue of Microorganisms (GCM) 10K type strain sequencing project: providing services to taxonomists for standard genome sequencing and annotation.</title>
        <authorList>
            <consortium name="The Broad Institute Genomics Platform"/>
            <consortium name="The Broad Institute Genome Sequencing Center for Infectious Disease"/>
            <person name="Wu L."/>
            <person name="Ma J."/>
        </authorList>
    </citation>
    <scope>NUCLEOTIDE SEQUENCE [LARGE SCALE GENOMIC DNA]</scope>
    <source>
        <strain evidence="3">KCTC 52274</strain>
    </source>
</reference>
<keyword evidence="1" id="KW-0732">Signal</keyword>
<gene>
    <name evidence="2" type="ORF">ACFSR1_23590</name>
</gene>
<sequence>MSRICIILFFVIFSSHSNAQDYYYINNGMEKLTIPEKLFSPVTVYTESGKIFEGFATLPGAEGFPFRFIHDKSENTVYEGYVLQNKWVYEFEGETISRMVFHMDEKDYEIERVFFPVIKQYEFYYKLYENENVKLFTTFLEYYYTPNAYSQARKLLAYKNTSVDYIIQLNEENPKYIRYRYKNIESATIPKSVTRRFKECPSLYNRLKSNEFNASYGDLIKVLDIYSEICDKNK</sequence>
<feature type="chain" id="PRO_5046401384" description="DUF4369 domain-containing protein" evidence="1">
    <location>
        <begin position="20"/>
        <end position="234"/>
    </location>
</feature>
<evidence type="ECO:0008006" key="4">
    <source>
        <dbReference type="Google" id="ProtNLM"/>
    </source>
</evidence>
<dbReference type="EMBL" id="JBHULE010000037">
    <property type="protein sequence ID" value="MFD2565679.1"/>
    <property type="molecule type" value="Genomic_DNA"/>
</dbReference>
<accession>A0ABW5LPC1</accession>